<dbReference type="AlphaFoldDB" id="E0UM55"/>
<gene>
    <name evidence="1" type="ordered locus">Cyan7822_6232</name>
</gene>
<reference evidence="2" key="1">
    <citation type="journal article" date="2011" name="MBio">
        <title>Novel metabolic attributes of the genus Cyanothece, comprising a group of unicellular nitrogen-fixing Cyanobacteria.</title>
        <authorList>
            <person name="Bandyopadhyay A."/>
            <person name="Elvitigala T."/>
            <person name="Welsh E."/>
            <person name="Stockel J."/>
            <person name="Liberton M."/>
            <person name="Min H."/>
            <person name="Sherman L.A."/>
            <person name="Pakrasi H.B."/>
        </authorList>
    </citation>
    <scope>NUCLEOTIDE SEQUENCE [LARGE SCALE GENOMIC DNA]</scope>
    <source>
        <strain evidence="2">PCC 7822</strain>
        <plasmid evidence="2">Cy782202</plasmid>
    </source>
</reference>
<organism evidence="1 2">
    <name type="scientific">Gloeothece verrucosa (strain PCC 7822)</name>
    <name type="common">Cyanothece sp. (strain PCC 7822)</name>
    <dbReference type="NCBI Taxonomy" id="497965"/>
    <lineage>
        <taxon>Bacteria</taxon>
        <taxon>Bacillati</taxon>
        <taxon>Cyanobacteriota</taxon>
        <taxon>Cyanophyceae</taxon>
        <taxon>Oscillatoriophycideae</taxon>
        <taxon>Chroococcales</taxon>
        <taxon>Aphanothecaceae</taxon>
        <taxon>Gloeothece</taxon>
        <taxon>Gloeothece verrucosa</taxon>
    </lineage>
</organism>
<name>E0UM55_GLOV7</name>
<evidence type="ECO:0000313" key="2">
    <source>
        <dbReference type="Proteomes" id="UP000008206"/>
    </source>
</evidence>
<evidence type="ECO:0000313" key="1">
    <source>
        <dbReference type="EMBL" id="ADN18035.1"/>
    </source>
</evidence>
<accession>E0UM55</accession>
<dbReference type="EMBL" id="CP002200">
    <property type="protein sequence ID" value="ADN18035.1"/>
    <property type="molecule type" value="Genomic_DNA"/>
</dbReference>
<keyword evidence="2" id="KW-1185">Reference proteome</keyword>
<sequence>MPAHLCLQACFFTGKKFSCLAIIASRQRDTFIDNQVLTRALCTKEPAFIPQLVSAHSALSKEEQL</sequence>
<dbReference type="KEGG" id="cyj:Cyan7822_6232"/>
<dbReference type="Proteomes" id="UP000008206">
    <property type="component" value="Plasmid Cy782202"/>
</dbReference>
<geneLocation type="plasmid" evidence="1 2">
    <name>Cy782202</name>
</geneLocation>
<keyword evidence="1" id="KW-0614">Plasmid</keyword>
<protein>
    <submittedName>
        <fullName evidence="1">Uncharacterized protein</fullName>
    </submittedName>
</protein>
<dbReference type="HOGENOM" id="CLU_2842457_0_0_3"/>
<proteinExistence type="predicted"/>